<evidence type="ECO:0000256" key="8">
    <source>
        <dbReference type="SAM" id="Phobius"/>
    </source>
</evidence>
<dbReference type="AlphaFoldDB" id="A0A645C6L6"/>
<dbReference type="PANTHER" id="PTHR36838">
    <property type="entry name" value="AUXIN EFFLUX CARRIER FAMILY PROTEIN"/>
    <property type="match status" value="1"/>
</dbReference>
<keyword evidence="5 8" id="KW-0812">Transmembrane</keyword>
<dbReference type="GO" id="GO:0055085">
    <property type="term" value="P:transmembrane transport"/>
    <property type="evidence" value="ECO:0007669"/>
    <property type="project" value="InterPro"/>
</dbReference>
<accession>A0A645C6L6</accession>
<comment type="caution">
    <text evidence="9">The sequence shown here is derived from an EMBL/GenBank/DDBJ whole genome shotgun (WGS) entry which is preliminary data.</text>
</comment>
<feature type="transmembrane region" description="Helical" evidence="8">
    <location>
        <begin position="257"/>
        <end position="276"/>
    </location>
</feature>
<feature type="transmembrane region" description="Helical" evidence="8">
    <location>
        <begin position="129"/>
        <end position="150"/>
    </location>
</feature>
<feature type="transmembrane region" description="Helical" evidence="8">
    <location>
        <begin position="162"/>
        <end position="187"/>
    </location>
</feature>
<dbReference type="InterPro" id="IPR004776">
    <property type="entry name" value="Mem_transp_PIN-like"/>
</dbReference>
<dbReference type="Gene3D" id="1.20.1530.20">
    <property type="match status" value="1"/>
</dbReference>
<keyword evidence="3" id="KW-0813">Transport</keyword>
<evidence type="ECO:0000313" key="9">
    <source>
        <dbReference type="EMBL" id="MPM73390.1"/>
    </source>
</evidence>
<keyword evidence="4" id="KW-1003">Cell membrane</keyword>
<protein>
    <recommendedName>
        <fullName evidence="10">AEC family transporter</fullName>
    </recommendedName>
</protein>
<dbReference type="PANTHER" id="PTHR36838:SF4">
    <property type="entry name" value="AUXIN EFFLUX CARRIER FAMILY PROTEIN"/>
    <property type="match status" value="1"/>
</dbReference>
<dbReference type="GO" id="GO:0005886">
    <property type="term" value="C:plasma membrane"/>
    <property type="evidence" value="ECO:0007669"/>
    <property type="project" value="UniProtKB-SubCell"/>
</dbReference>
<evidence type="ECO:0008006" key="10">
    <source>
        <dbReference type="Google" id="ProtNLM"/>
    </source>
</evidence>
<feature type="transmembrane region" description="Helical" evidence="8">
    <location>
        <begin position="68"/>
        <end position="89"/>
    </location>
</feature>
<comment type="subcellular location">
    <subcellularLocation>
        <location evidence="1">Cell membrane</location>
        <topology evidence="1">Multi-pass membrane protein</topology>
    </subcellularLocation>
</comment>
<dbReference type="Pfam" id="PF03547">
    <property type="entry name" value="Mem_trans"/>
    <property type="match status" value="2"/>
</dbReference>
<evidence type="ECO:0000256" key="4">
    <source>
        <dbReference type="ARBA" id="ARBA00022475"/>
    </source>
</evidence>
<evidence type="ECO:0000256" key="2">
    <source>
        <dbReference type="ARBA" id="ARBA00010145"/>
    </source>
</evidence>
<feature type="transmembrane region" description="Helical" evidence="8">
    <location>
        <begin position="228"/>
        <end position="250"/>
    </location>
</feature>
<dbReference type="EMBL" id="VSSQ01025335">
    <property type="protein sequence ID" value="MPM73390.1"/>
    <property type="molecule type" value="Genomic_DNA"/>
</dbReference>
<feature type="transmembrane region" description="Helical" evidence="8">
    <location>
        <begin position="288"/>
        <end position="307"/>
    </location>
</feature>
<comment type="similarity">
    <text evidence="2">Belongs to the auxin efflux carrier (TC 2.A.69) family.</text>
</comment>
<feature type="transmembrane region" description="Helical" evidence="8">
    <location>
        <begin position="6"/>
        <end position="25"/>
    </location>
</feature>
<evidence type="ECO:0000256" key="6">
    <source>
        <dbReference type="ARBA" id="ARBA00022989"/>
    </source>
</evidence>
<keyword evidence="7 8" id="KW-0472">Membrane</keyword>
<name>A0A645C6L6_9ZZZZ</name>
<dbReference type="InterPro" id="IPR038770">
    <property type="entry name" value="Na+/solute_symporter_sf"/>
</dbReference>
<sequence length="314" mass="34895">MDHFILSANVVLPLFLIMMAGYVMKRLDWVDESFLKRWNRVSFQFFLPILLFMNIYQTSGNLAEIFNLKLLLFAVGSVILSFLMLCVGIPMVEKDSRRKGVLVQGIFRSNFVIFGLPVTAALYGDIGLATTSIIIAVVVPLFNVLSVIVLEYYRSGRANLRVILKGIVTNPLILGSVLGIALLVLGIRLPYFVEKTLADISKVATPQALVILGGSFRFSSVRHHWKPLFLGVSGRLLLVPLLFIPISILLGFRQAELVTLISMFGAPTAVSSYTMAQQMGADDELAGQIVVFAALFSVFTMFMWIFLGKSWNFL</sequence>
<evidence type="ECO:0000256" key="1">
    <source>
        <dbReference type="ARBA" id="ARBA00004651"/>
    </source>
</evidence>
<organism evidence="9">
    <name type="scientific">bioreactor metagenome</name>
    <dbReference type="NCBI Taxonomy" id="1076179"/>
    <lineage>
        <taxon>unclassified sequences</taxon>
        <taxon>metagenomes</taxon>
        <taxon>ecological metagenomes</taxon>
    </lineage>
</organism>
<gene>
    <name evidence="9" type="ORF">SDC9_120370</name>
</gene>
<feature type="transmembrane region" description="Helical" evidence="8">
    <location>
        <begin position="101"/>
        <end position="123"/>
    </location>
</feature>
<evidence type="ECO:0000256" key="5">
    <source>
        <dbReference type="ARBA" id="ARBA00022692"/>
    </source>
</evidence>
<feature type="transmembrane region" description="Helical" evidence="8">
    <location>
        <begin position="37"/>
        <end position="56"/>
    </location>
</feature>
<evidence type="ECO:0000256" key="3">
    <source>
        <dbReference type="ARBA" id="ARBA00022448"/>
    </source>
</evidence>
<proteinExistence type="inferred from homology"/>
<evidence type="ECO:0000256" key="7">
    <source>
        <dbReference type="ARBA" id="ARBA00023136"/>
    </source>
</evidence>
<reference evidence="9" key="1">
    <citation type="submission" date="2019-08" db="EMBL/GenBank/DDBJ databases">
        <authorList>
            <person name="Kucharzyk K."/>
            <person name="Murdoch R.W."/>
            <person name="Higgins S."/>
            <person name="Loffler F."/>
        </authorList>
    </citation>
    <scope>NUCLEOTIDE SEQUENCE</scope>
</reference>
<keyword evidence="6 8" id="KW-1133">Transmembrane helix</keyword>